<proteinExistence type="predicted"/>
<gene>
    <name evidence="1" type="ORF">HER39_14830</name>
</gene>
<organism evidence="1 2">
    <name type="scientific">Arthrobacter deserti</name>
    <dbReference type="NCBI Taxonomy" id="1742687"/>
    <lineage>
        <taxon>Bacteria</taxon>
        <taxon>Bacillati</taxon>
        <taxon>Actinomycetota</taxon>
        <taxon>Actinomycetes</taxon>
        <taxon>Micrococcales</taxon>
        <taxon>Micrococcaceae</taxon>
        <taxon>Arthrobacter</taxon>
    </lineage>
</organism>
<protein>
    <submittedName>
        <fullName evidence="1">Uncharacterized protein</fullName>
    </submittedName>
</protein>
<evidence type="ECO:0000313" key="2">
    <source>
        <dbReference type="Proteomes" id="UP000523795"/>
    </source>
</evidence>
<reference evidence="1 2" key="1">
    <citation type="submission" date="2020-04" db="EMBL/GenBank/DDBJ databases">
        <authorList>
            <person name="Liu S."/>
        </authorList>
    </citation>
    <scope>NUCLEOTIDE SEQUENCE [LARGE SCALE GENOMIC DNA]</scope>
    <source>
        <strain evidence="1 2">CGMCC 1.15091</strain>
    </source>
</reference>
<feature type="non-terminal residue" evidence="1">
    <location>
        <position position="1"/>
    </location>
</feature>
<name>A0ABX1JSU7_9MICC</name>
<accession>A0ABX1JSU7</accession>
<evidence type="ECO:0000313" key="1">
    <source>
        <dbReference type="EMBL" id="NKX51816.1"/>
    </source>
</evidence>
<dbReference type="Proteomes" id="UP000523795">
    <property type="component" value="Unassembled WGS sequence"/>
</dbReference>
<sequence length="49" mass="5318">AALVINTAVYIACAYFLPHGEAEQSRLAQLWRTAKEGAGEDRVPETSNV</sequence>
<keyword evidence="2" id="KW-1185">Reference proteome</keyword>
<comment type="caution">
    <text evidence="1">The sequence shown here is derived from an EMBL/GenBank/DDBJ whole genome shotgun (WGS) entry which is preliminary data.</text>
</comment>
<dbReference type="EMBL" id="JAAZSR010000315">
    <property type="protein sequence ID" value="NKX51816.1"/>
    <property type="molecule type" value="Genomic_DNA"/>
</dbReference>